<name>A0A3R8SLJ2_9FLAO</name>
<proteinExistence type="predicted"/>
<evidence type="ECO:0000313" key="1">
    <source>
        <dbReference type="EMBL" id="RRT91313.1"/>
    </source>
</evidence>
<dbReference type="Gene3D" id="1.10.10.60">
    <property type="entry name" value="Homeodomain-like"/>
    <property type="match status" value="1"/>
</dbReference>
<organism evidence="1 2">
    <name type="scientific">Empedobacter falsenii</name>
    <dbReference type="NCBI Taxonomy" id="343874"/>
    <lineage>
        <taxon>Bacteria</taxon>
        <taxon>Pseudomonadati</taxon>
        <taxon>Bacteroidota</taxon>
        <taxon>Flavobacteriia</taxon>
        <taxon>Flavobacteriales</taxon>
        <taxon>Weeksellaceae</taxon>
        <taxon>Empedobacter</taxon>
    </lineage>
</organism>
<protein>
    <submittedName>
        <fullName evidence="1">Helix-turn-helix domain-containing protein</fullName>
    </submittedName>
</protein>
<dbReference type="AlphaFoldDB" id="A0A3R8SLJ2"/>
<dbReference type="InterPro" id="IPR010921">
    <property type="entry name" value="Trp_repressor/repl_initiator"/>
</dbReference>
<accession>A0A3R8SLJ2</accession>
<dbReference type="EMBL" id="RHPO01000016">
    <property type="protein sequence ID" value="RRT91313.1"/>
    <property type="molecule type" value="Genomic_DNA"/>
</dbReference>
<dbReference type="Proteomes" id="UP000267844">
    <property type="component" value="Unassembled WGS sequence"/>
</dbReference>
<dbReference type="SUPFAM" id="SSF48295">
    <property type="entry name" value="TrpR-like"/>
    <property type="match status" value="1"/>
</dbReference>
<reference evidence="1 2" key="1">
    <citation type="submission" date="2018-10" db="EMBL/GenBank/DDBJ databases">
        <title>Transmission dynamics of multidrug resistant bacteria on intensive care unit surfaces.</title>
        <authorList>
            <person name="D'Souza A.W."/>
            <person name="Potter R.F."/>
            <person name="Wallace M."/>
            <person name="Shupe A."/>
            <person name="Patel S."/>
            <person name="Sun S."/>
            <person name="Gul D."/>
            <person name="Kwon J.H."/>
            <person name="Andleeb S."/>
            <person name="Burnham C.-A.D."/>
            <person name="Dantas G."/>
        </authorList>
    </citation>
    <scope>NUCLEOTIDE SEQUENCE [LARGE SCALE GENOMIC DNA]</scope>
    <source>
        <strain evidence="1 2">WF_348</strain>
    </source>
</reference>
<evidence type="ECO:0000313" key="2">
    <source>
        <dbReference type="Proteomes" id="UP000267844"/>
    </source>
</evidence>
<dbReference type="GO" id="GO:0043565">
    <property type="term" value="F:sequence-specific DNA binding"/>
    <property type="evidence" value="ECO:0007669"/>
    <property type="project" value="InterPro"/>
</dbReference>
<comment type="caution">
    <text evidence="1">The sequence shown here is derived from an EMBL/GenBank/DDBJ whole genome shotgun (WGS) entry which is preliminary data.</text>
</comment>
<gene>
    <name evidence="1" type="ORF">EGI89_08735</name>
</gene>
<dbReference type="RefSeq" id="WP_125349901.1">
    <property type="nucleotide sequence ID" value="NZ_RHPN01000016.1"/>
</dbReference>
<sequence length="108" mass="12806">MDQKIHITIPNYKRIYSDILTKKYPEKKEVCSQIIKKENLSVLDIISLNEKIFGTNPSHNQKLRSYFKSDIIKILDYQKKHNLNNSQLASHFNLSRNTVAKWKKKFLV</sequence>